<reference evidence="1" key="1">
    <citation type="submission" date="2022-11" db="EMBL/GenBank/DDBJ databases">
        <title>Centuries of genome instability and evolution in soft-shell clam transmissible cancer (bioRxiv).</title>
        <authorList>
            <person name="Hart S.F.M."/>
            <person name="Yonemitsu M.A."/>
            <person name="Giersch R.M."/>
            <person name="Beal B.F."/>
            <person name="Arriagada G."/>
            <person name="Davis B.W."/>
            <person name="Ostrander E.A."/>
            <person name="Goff S.P."/>
            <person name="Metzger M.J."/>
        </authorList>
    </citation>
    <scope>NUCLEOTIDE SEQUENCE</scope>
    <source>
        <strain evidence="1">MELC-2E11</strain>
        <tissue evidence="1">Siphon/mantle</tissue>
    </source>
</reference>
<accession>A0ABY7GB21</accession>
<protein>
    <submittedName>
        <fullName evidence="1">Uncharacterized protein</fullName>
    </submittedName>
</protein>
<evidence type="ECO:0000313" key="2">
    <source>
        <dbReference type="Proteomes" id="UP001164746"/>
    </source>
</evidence>
<keyword evidence="2" id="KW-1185">Reference proteome</keyword>
<organism evidence="1 2">
    <name type="scientific">Mya arenaria</name>
    <name type="common">Soft-shell clam</name>
    <dbReference type="NCBI Taxonomy" id="6604"/>
    <lineage>
        <taxon>Eukaryota</taxon>
        <taxon>Metazoa</taxon>
        <taxon>Spiralia</taxon>
        <taxon>Lophotrochozoa</taxon>
        <taxon>Mollusca</taxon>
        <taxon>Bivalvia</taxon>
        <taxon>Autobranchia</taxon>
        <taxon>Heteroconchia</taxon>
        <taxon>Euheterodonta</taxon>
        <taxon>Imparidentia</taxon>
        <taxon>Neoheterodontei</taxon>
        <taxon>Myida</taxon>
        <taxon>Myoidea</taxon>
        <taxon>Myidae</taxon>
        <taxon>Mya</taxon>
    </lineage>
</organism>
<dbReference type="Proteomes" id="UP001164746">
    <property type="component" value="Chromosome 17"/>
</dbReference>
<gene>
    <name evidence="1" type="ORF">MAR_034157</name>
</gene>
<sequence length="208" mass="24134">MHAHDDGHCCQRHVDTVNTQDNRRNELLKTNINQRNGLPEEINLRVSTAPSLLTPQQRIHEKYRCRSPEQRFLRERYLEYDSENHIRVPRAPAFRQMPRSEVDKMVIRLCEPTVSKRRRASDICEREVKRSFIEKCRKCRAFSARPSVNREQADQITARLLVPTMSASVRRSASSLRGETGSEGKLSCDKCALGPSGRFARDFHIYNV</sequence>
<name>A0ABY7GB21_MYAAR</name>
<evidence type="ECO:0000313" key="1">
    <source>
        <dbReference type="EMBL" id="WAR31615.1"/>
    </source>
</evidence>
<proteinExistence type="predicted"/>
<dbReference type="EMBL" id="CP111028">
    <property type="protein sequence ID" value="WAR31615.1"/>
    <property type="molecule type" value="Genomic_DNA"/>
</dbReference>